<keyword evidence="6" id="KW-1185">Reference proteome</keyword>
<evidence type="ECO:0000256" key="3">
    <source>
        <dbReference type="ARBA" id="ARBA00022840"/>
    </source>
</evidence>
<dbReference type="InterPro" id="IPR003439">
    <property type="entry name" value="ABC_transporter-like_ATP-bd"/>
</dbReference>
<reference evidence="6" key="1">
    <citation type="journal article" date="2019" name="Int. J. Syst. Evol. Microbiol.">
        <title>The Global Catalogue of Microorganisms (GCM) 10K type strain sequencing project: providing services to taxonomists for standard genome sequencing and annotation.</title>
        <authorList>
            <consortium name="The Broad Institute Genomics Platform"/>
            <consortium name="The Broad Institute Genome Sequencing Center for Infectious Disease"/>
            <person name="Wu L."/>
            <person name="Ma J."/>
        </authorList>
    </citation>
    <scope>NUCLEOTIDE SEQUENCE [LARGE SCALE GENOMIC DNA]</scope>
    <source>
        <strain evidence="6">CGMCC 1.12295</strain>
    </source>
</reference>
<keyword evidence="1" id="KW-0813">Transport</keyword>
<gene>
    <name evidence="5" type="ORF">ACFSCZ_09550</name>
</gene>
<dbReference type="RefSeq" id="WP_380773698.1">
    <property type="nucleotide sequence ID" value="NZ_JBHUEO010000025.1"/>
</dbReference>
<evidence type="ECO:0000259" key="4">
    <source>
        <dbReference type="PROSITE" id="PS50893"/>
    </source>
</evidence>
<dbReference type="InterPro" id="IPR027417">
    <property type="entry name" value="P-loop_NTPase"/>
</dbReference>
<accession>A0ABW4KHU8</accession>
<dbReference type="InterPro" id="IPR003593">
    <property type="entry name" value="AAA+_ATPase"/>
</dbReference>
<feature type="domain" description="ABC transporter" evidence="4">
    <location>
        <begin position="2"/>
        <end position="230"/>
    </location>
</feature>
<dbReference type="Gene3D" id="3.40.50.300">
    <property type="entry name" value="P-loop containing nucleotide triphosphate hydrolases"/>
    <property type="match status" value="1"/>
</dbReference>
<proteinExistence type="predicted"/>
<evidence type="ECO:0000256" key="2">
    <source>
        <dbReference type="ARBA" id="ARBA00022741"/>
    </source>
</evidence>
<dbReference type="GO" id="GO:0005524">
    <property type="term" value="F:ATP binding"/>
    <property type="evidence" value="ECO:0007669"/>
    <property type="project" value="UniProtKB-KW"/>
</dbReference>
<dbReference type="InterPro" id="IPR051782">
    <property type="entry name" value="ABC_Transporter_VariousFunc"/>
</dbReference>
<dbReference type="PANTHER" id="PTHR42939">
    <property type="entry name" value="ABC TRANSPORTER ATP-BINDING PROTEIN ALBC-RELATED"/>
    <property type="match status" value="1"/>
</dbReference>
<dbReference type="SMART" id="SM00382">
    <property type="entry name" value="AAA"/>
    <property type="match status" value="1"/>
</dbReference>
<protein>
    <submittedName>
        <fullName evidence="5">ABC transporter ATP-binding protein</fullName>
    </submittedName>
</protein>
<dbReference type="Pfam" id="PF00005">
    <property type="entry name" value="ABC_tran"/>
    <property type="match status" value="1"/>
</dbReference>
<evidence type="ECO:0000313" key="5">
    <source>
        <dbReference type="EMBL" id="MFD1706974.1"/>
    </source>
</evidence>
<keyword evidence="2" id="KW-0547">Nucleotide-binding</keyword>
<dbReference type="PROSITE" id="PS50893">
    <property type="entry name" value="ABC_TRANSPORTER_2"/>
    <property type="match status" value="1"/>
</dbReference>
<dbReference type="EMBL" id="JBHUEO010000025">
    <property type="protein sequence ID" value="MFD1706974.1"/>
    <property type="molecule type" value="Genomic_DNA"/>
</dbReference>
<dbReference type="CDD" id="cd03230">
    <property type="entry name" value="ABC_DR_subfamily_A"/>
    <property type="match status" value="1"/>
</dbReference>
<organism evidence="5 6">
    <name type="scientific">Siminovitchia sediminis</name>
    <dbReference type="NCBI Taxonomy" id="1274353"/>
    <lineage>
        <taxon>Bacteria</taxon>
        <taxon>Bacillati</taxon>
        <taxon>Bacillota</taxon>
        <taxon>Bacilli</taxon>
        <taxon>Bacillales</taxon>
        <taxon>Bacillaceae</taxon>
        <taxon>Siminovitchia</taxon>
    </lineage>
</organism>
<sequence length="239" mass="26894">MLHVQEISKSYHGEVAVNGISFQLKRGVIYGILGPNGAGKTTLLSMIAGLLKPDQGSIQLGNLNSHSPEYKKKVGFVSDAVSIYDYLTGREYIKFTASLRDVPKKIQDIEIERLARVFRMEHKLDQFIKTYSKGMRQKTALISSLVHQPELLILDEPFSGLDPNALKEMKDYLTDYITKGNSIIFSTHILEIAEKLCKELMIIHSGKKMAEGNIDQLKNDLQLDHSTDLESIFYQMTSG</sequence>
<evidence type="ECO:0000256" key="1">
    <source>
        <dbReference type="ARBA" id="ARBA00022448"/>
    </source>
</evidence>
<name>A0ABW4KHU8_9BACI</name>
<comment type="caution">
    <text evidence="5">The sequence shown here is derived from an EMBL/GenBank/DDBJ whole genome shotgun (WGS) entry which is preliminary data.</text>
</comment>
<evidence type="ECO:0000313" key="6">
    <source>
        <dbReference type="Proteomes" id="UP001597301"/>
    </source>
</evidence>
<keyword evidence="3 5" id="KW-0067">ATP-binding</keyword>
<dbReference type="SUPFAM" id="SSF52540">
    <property type="entry name" value="P-loop containing nucleoside triphosphate hydrolases"/>
    <property type="match status" value="1"/>
</dbReference>
<dbReference type="Proteomes" id="UP001597301">
    <property type="component" value="Unassembled WGS sequence"/>
</dbReference>
<dbReference type="PANTHER" id="PTHR42939:SF1">
    <property type="entry name" value="ABC TRANSPORTER ATP-BINDING PROTEIN ALBC-RELATED"/>
    <property type="match status" value="1"/>
</dbReference>